<feature type="region of interest" description="Disordered" evidence="1">
    <location>
        <begin position="1"/>
        <end position="336"/>
    </location>
</feature>
<evidence type="ECO:0000256" key="2">
    <source>
        <dbReference type="SAM" id="Phobius"/>
    </source>
</evidence>
<evidence type="ECO:0000256" key="1">
    <source>
        <dbReference type="SAM" id="MobiDB-lite"/>
    </source>
</evidence>
<feature type="transmembrane region" description="Helical" evidence="2">
    <location>
        <begin position="381"/>
        <end position="400"/>
    </location>
</feature>
<organism evidence="3 4">
    <name type="scientific">Streptomyces zagrosensis</name>
    <dbReference type="NCBI Taxonomy" id="1042984"/>
    <lineage>
        <taxon>Bacteria</taxon>
        <taxon>Bacillati</taxon>
        <taxon>Actinomycetota</taxon>
        <taxon>Actinomycetes</taxon>
        <taxon>Kitasatosporales</taxon>
        <taxon>Streptomycetaceae</taxon>
        <taxon>Streptomyces</taxon>
    </lineage>
</organism>
<proteinExistence type="predicted"/>
<feature type="transmembrane region" description="Helical" evidence="2">
    <location>
        <begin position="357"/>
        <end position="375"/>
    </location>
</feature>
<dbReference type="EMBL" id="JACHJL010000001">
    <property type="protein sequence ID" value="MBB5933444.1"/>
    <property type="molecule type" value="Genomic_DNA"/>
</dbReference>
<keyword evidence="2" id="KW-0472">Membrane</keyword>
<feature type="compositionally biased region" description="Basic and acidic residues" evidence="1">
    <location>
        <begin position="178"/>
        <end position="190"/>
    </location>
</feature>
<gene>
    <name evidence="3" type="ORF">FHS42_000462</name>
</gene>
<keyword evidence="4" id="KW-1185">Reference proteome</keyword>
<accession>A0A7W9Q4Y5</accession>
<comment type="caution">
    <text evidence="3">The sequence shown here is derived from an EMBL/GenBank/DDBJ whole genome shotgun (WGS) entry which is preliminary data.</text>
</comment>
<name>A0A7W9Q4Y5_9ACTN</name>
<sequence>MPRAEGETGPGPVPERDANADADQKLTGPAADEQPDPHPQDTAAPVDADTPGHAVRPDDTQTNDVRADGVQGDGVRGDGVRAEAVPGDAAQANDVQADAAQADAVRTDDGALPTAGPAESASQAAPGPDGDDHAGTDTGDRGEGTNGTHRTTGDLAAHGGAADQGGPAGQNGPTAKDGTVKHGAVRDNAAKNDATGSGRPGSGGSSAEQKRAASERSADDDAWAEIVAAYGEEPPDPPGVAPWSAADGRAESMMDGSGREIAPGKPDKTLGTADDATPTRRAGADGSEGRGPDTDPDDSQARPAVPVGSSVVFAPGVGPRDWRPAEPSDNDLDATDEGHFVPPEPPPLPRADTTARFAWLAVLGGPLLLLLMVVFQQEITWWIATLGVGGFLGGFATLVMRMRSDDEEDEDPGRGAVV</sequence>
<evidence type="ECO:0000313" key="3">
    <source>
        <dbReference type="EMBL" id="MBB5933444.1"/>
    </source>
</evidence>
<dbReference type="Proteomes" id="UP000588098">
    <property type="component" value="Unassembled WGS sequence"/>
</dbReference>
<feature type="compositionally biased region" description="Basic and acidic residues" evidence="1">
    <location>
        <begin position="130"/>
        <end position="143"/>
    </location>
</feature>
<feature type="compositionally biased region" description="Low complexity" evidence="1">
    <location>
        <begin position="88"/>
        <end position="104"/>
    </location>
</feature>
<reference evidence="3 4" key="1">
    <citation type="submission" date="2020-08" db="EMBL/GenBank/DDBJ databases">
        <title>Genomic Encyclopedia of Type Strains, Phase III (KMG-III): the genomes of soil and plant-associated and newly described type strains.</title>
        <authorList>
            <person name="Whitman W."/>
        </authorList>
    </citation>
    <scope>NUCLEOTIDE SEQUENCE [LARGE SCALE GENOMIC DNA]</scope>
    <source>
        <strain evidence="3 4">CECT 8305</strain>
    </source>
</reference>
<protein>
    <submittedName>
        <fullName evidence="3">Uncharacterized protein</fullName>
    </submittedName>
</protein>
<evidence type="ECO:0000313" key="4">
    <source>
        <dbReference type="Proteomes" id="UP000588098"/>
    </source>
</evidence>
<keyword evidence="2" id="KW-0812">Transmembrane</keyword>
<keyword evidence="2" id="KW-1133">Transmembrane helix</keyword>
<feature type="compositionally biased region" description="Basic and acidic residues" evidence="1">
    <location>
        <begin position="208"/>
        <end position="219"/>
    </location>
</feature>
<dbReference type="AlphaFoldDB" id="A0A7W9Q4Y5"/>
<feature type="compositionally biased region" description="Basic and acidic residues" evidence="1">
    <location>
        <begin position="14"/>
        <end position="24"/>
    </location>
</feature>